<dbReference type="InterPro" id="IPR036259">
    <property type="entry name" value="MFS_trans_sf"/>
</dbReference>
<dbReference type="InterPro" id="IPR011701">
    <property type="entry name" value="MFS"/>
</dbReference>
<dbReference type="Pfam" id="PF07690">
    <property type="entry name" value="MFS_1"/>
    <property type="match status" value="1"/>
</dbReference>
<feature type="transmembrane region" description="Helical" evidence="6">
    <location>
        <begin position="517"/>
        <end position="538"/>
    </location>
</feature>
<keyword evidence="4 6" id="KW-1133">Transmembrane helix</keyword>
<dbReference type="Gene3D" id="1.20.1250.20">
    <property type="entry name" value="MFS general substrate transporter like domains"/>
    <property type="match status" value="1"/>
</dbReference>
<feature type="transmembrane region" description="Helical" evidence="6">
    <location>
        <begin position="133"/>
        <end position="150"/>
    </location>
</feature>
<protein>
    <submittedName>
        <fullName evidence="8">MFS transporter</fullName>
    </submittedName>
</protein>
<feature type="transmembrane region" description="Helical" evidence="6">
    <location>
        <begin position="197"/>
        <end position="215"/>
    </location>
</feature>
<feature type="transmembrane region" description="Helical" evidence="6">
    <location>
        <begin position="381"/>
        <end position="402"/>
    </location>
</feature>
<feature type="transmembrane region" description="Helical" evidence="6">
    <location>
        <begin position="423"/>
        <end position="444"/>
    </location>
</feature>
<evidence type="ECO:0000256" key="3">
    <source>
        <dbReference type="ARBA" id="ARBA00022857"/>
    </source>
</evidence>
<dbReference type="PANTHER" id="PTHR23502:SF34">
    <property type="entry name" value="PROTEIN HOL1"/>
    <property type="match status" value="1"/>
</dbReference>
<dbReference type="Pfam" id="PF13561">
    <property type="entry name" value="adh_short_C2"/>
    <property type="match status" value="1"/>
</dbReference>
<evidence type="ECO:0000256" key="1">
    <source>
        <dbReference type="ARBA" id="ARBA00004141"/>
    </source>
</evidence>
<dbReference type="CDD" id="cd05233">
    <property type="entry name" value="SDR_c"/>
    <property type="match status" value="1"/>
</dbReference>
<keyword evidence="2 6" id="KW-0812">Transmembrane</keyword>
<dbReference type="PRINTS" id="PR00081">
    <property type="entry name" value="GDHRDH"/>
</dbReference>
<proteinExistence type="predicted"/>
<gene>
    <name evidence="8" type="ORF">D6D19_05960</name>
</gene>
<dbReference type="Proteomes" id="UP000308802">
    <property type="component" value="Unassembled WGS sequence"/>
</dbReference>
<feature type="transmembrane region" description="Helical" evidence="6">
    <location>
        <begin position="487"/>
        <end position="505"/>
    </location>
</feature>
<name>A0A4S9A2C2_AURPU</name>
<dbReference type="InterPro" id="IPR020846">
    <property type="entry name" value="MFS_dom"/>
</dbReference>
<evidence type="ECO:0000256" key="4">
    <source>
        <dbReference type="ARBA" id="ARBA00022989"/>
    </source>
</evidence>
<dbReference type="PROSITE" id="PS50850">
    <property type="entry name" value="MFS"/>
    <property type="match status" value="1"/>
</dbReference>
<feature type="transmembrane region" description="Helical" evidence="6">
    <location>
        <begin position="55"/>
        <end position="83"/>
    </location>
</feature>
<evidence type="ECO:0000256" key="6">
    <source>
        <dbReference type="SAM" id="Phobius"/>
    </source>
</evidence>
<evidence type="ECO:0000256" key="2">
    <source>
        <dbReference type="ARBA" id="ARBA00022692"/>
    </source>
</evidence>
<dbReference type="AlphaFoldDB" id="A0A4S9A2C2"/>
<sequence length="897" mass="97378">MSLNLTKTRDDDEVGKTTTLGHLRLRHAETNEIILIPTPSNDPNDPLNWKKSFRVYLAILTCLAMFMCNFLAAGATVAIVQITIDFTGIPPTQPGFPAAIAKIAYFFTTTALLQGTGNLFWMPLILKYGRRPMYLISFVGYFATILWAGLTKSYASELAARVMMGFFAGSGECIAPLTISDLFYLHERGFYMSMYTAALSSGVSGGVIISGLITINLSWRYIYHVSAAIVGVLIILVFLTFPETAYNRSPVDVPGANQAPSELYTMPAATSSVNDVEKGGRSEHVETPDLESHTVGPVTNHRATAIPRKRSFVQNLAIFHGRFVDETFWKIFYRPVVLLCLPIVLWATLVMSVTIGFLVAISSNFASAFSTTYGFSSWQSGLCFISGLLFTLAGIFFGGTVSDYVADYFTKRNGGIREPEMRLPAMTIGLICSPLGLILYGVGIEQKLHWIVPTLGLGFLSIAIAQATNVSLVYVIDSYRPIAGETVVSQLAFKSCFGFLLSFYTNPWIDSSGYAKSFGAMAGISAAVLLGWIPFYIWGGRIRAATHKWKLLTKTIGWSEGREANEPSFMVAHLETYRKTSRPQFPSHTSATTEHPILLQAASEPPRPTDSSNQIHRHIQQPMTMESLKDSNLVAERDLKAQQSSSKTLQGKVAIVSGSSSGIGKAIATELSYRGASVVLNYPFSRLKDEGETVASNLPGQAIAVCADMGSTTGPAALVEAAIATYGRIDIVVNNAALAVNKPFEEQTLEDWDLLVNINARGTFLLTQAVLPHLTSPGGRIVNICSASSRAAPPMQTIYAGTKGMVDSFTRVWAKELPPKYGCTVNSVSPGPTRTEGFAAAGEDVMKILQPTIDAIPVAARMAESSEIAYAVAFLCEERARWINGLHMHANGGLFVD</sequence>
<reference evidence="8 9" key="1">
    <citation type="submission" date="2018-10" db="EMBL/GenBank/DDBJ databases">
        <title>Fifty Aureobasidium pullulans genomes reveal a recombining polyextremotolerant generalist.</title>
        <authorList>
            <person name="Gostincar C."/>
            <person name="Turk M."/>
            <person name="Zajc J."/>
            <person name="Gunde-Cimerman N."/>
        </authorList>
    </citation>
    <scope>NUCLEOTIDE SEQUENCE [LARGE SCALE GENOMIC DNA]</scope>
    <source>
        <strain evidence="8 9">EXF-10659</strain>
    </source>
</reference>
<dbReference type="SUPFAM" id="SSF51735">
    <property type="entry name" value="NAD(P)-binding Rossmann-fold domains"/>
    <property type="match status" value="1"/>
</dbReference>
<dbReference type="GO" id="GO:0005886">
    <property type="term" value="C:plasma membrane"/>
    <property type="evidence" value="ECO:0007669"/>
    <property type="project" value="TreeGrafter"/>
</dbReference>
<dbReference type="PRINTS" id="PR00080">
    <property type="entry name" value="SDRFAMILY"/>
</dbReference>
<feature type="transmembrane region" description="Helical" evidence="6">
    <location>
        <begin position="450"/>
        <end position="475"/>
    </location>
</feature>
<comment type="caution">
    <text evidence="8">The sequence shown here is derived from an EMBL/GenBank/DDBJ whole genome shotgun (WGS) entry which is preliminary data.</text>
</comment>
<dbReference type="FunFam" id="3.40.50.720:FF:000084">
    <property type="entry name" value="Short-chain dehydrogenase reductase"/>
    <property type="match status" value="1"/>
</dbReference>
<keyword evidence="3" id="KW-0521">NADP</keyword>
<dbReference type="InterPro" id="IPR002347">
    <property type="entry name" value="SDR_fam"/>
</dbReference>
<feature type="transmembrane region" description="Helical" evidence="6">
    <location>
        <begin position="103"/>
        <end position="121"/>
    </location>
</feature>
<dbReference type="PANTHER" id="PTHR23502">
    <property type="entry name" value="MAJOR FACILITATOR SUPERFAMILY"/>
    <property type="match status" value="1"/>
</dbReference>
<feature type="transmembrane region" description="Helical" evidence="6">
    <location>
        <begin position="221"/>
        <end position="241"/>
    </location>
</feature>
<feature type="domain" description="Major facilitator superfamily (MFS) profile" evidence="7">
    <location>
        <begin position="57"/>
        <end position="543"/>
    </location>
</feature>
<accession>A0A4S9A2C2</accession>
<dbReference type="Gene3D" id="3.40.50.720">
    <property type="entry name" value="NAD(P)-binding Rossmann-like Domain"/>
    <property type="match status" value="1"/>
</dbReference>
<keyword evidence="5 6" id="KW-0472">Membrane</keyword>
<organism evidence="8 9">
    <name type="scientific">Aureobasidium pullulans</name>
    <name type="common">Black yeast</name>
    <name type="synonym">Pullularia pullulans</name>
    <dbReference type="NCBI Taxonomy" id="5580"/>
    <lineage>
        <taxon>Eukaryota</taxon>
        <taxon>Fungi</taxon>
        <taxon>Dikarya</taxon>
        <taxon>Ascomycota</taxon>
        <taxon>Pezizomycotina</taxon>
        <taxon>Dothideomycetes</taxon>
        <taxon>Dothideomycetidae</taxon>
        <taxon>Dothideales</taxon>
        <taxon>Saccotheciaceae</taxon>
        <taxon>Aureobasidium</taxon>
    </lineage>
</organism>
<evidence type="ECO:0000259" key="7">
    <source>
        <dbReference type="PROSITE" id="PS50850"/>
    </source>
</evidence>
<evidence type="ECO:0000313" key="8">
    <source>
        <dbReference type="EMBL" id="THW73085.1"/>
    </source>
</evidence>
<evidence type="ECO:0000313" key="9">
    <source>
        <dbReference type="Proteomes" id="UP000308802"/>
    </source>
</evidence>
<feature type="transmembrane region" description="Helical" evidence="6">
    <location>
        <begin position="336"/>
        <end position="361"/>
    </location>
</feature>
<evidence type="ECO:0000256" key="5">
    <source>
        <dbReference type="ARBA" id="ARBA00023136"/>
    </source>
</evidence>
<dbReference type="SUPFAM" id="SSF103473">
    <property type="entry name" value="MFS general substrate transporter"/>
    <property type="match status" value="1"/>
</dbReference>
<dbReference type="EMBL" id="QZAO01000191">
    <property type="protein sequence ID" value="THW73085.1"/>
    <property type="molecule type" value="Genomic_DNA"/>
</dbReference>
<comment type="subcellular location">
    <subcellularLocation>
        <location evidence="1">Membrane</location>
        <topology evidence="1">Multi-pass membrane protein</topology>
    </subcellularLocation>
</comment>
<dbReference type="InterPro" id="IPR036291">
    <property type="entry name" value="NAD(P)-bd_dom_sf"/>
</dbReference>
<feature type="transmembrane region" description="Helical" evidence="6">
    <location>
        <begin position="162"/>
        <end position="185"/>
    </location>
</feature>
<dbReference type="GO" id="GO:0022857">
    <property type="term" value="F:transmembrane transporter activity"/>
    <property type="evidence" value="ECO:0007669"/>
    <property type="project" value="InterPro"/>
</dbReference>